<dbReference type="AlphaFoldDB" id="A0A7W7VAX2"/>
<sequence length="86" mass="9071">MIRYAHVAEPRGEPWQPGDNVPAYVWLHDKGGDADRLVGASAPNAAPVNIVDSGGKVLSDGVDLPTNKLWSASRARPAWCCGTCAS</sequence>
<keyword evidence="2" id="KW-1185">Reference proteome</keyword>
<gene>
    <name evidence="1" type="ORF">FHS37_007473</name>
</gene>
<protein>
    <submittedName>
        <fullName evidence="1">Uncharacterized protein</fullName>
    </submittedName>
</protein>
<evidence type="ECO:0000313" key="1">
    <source>
        <dbReference type="EMBL" id="MBB4903376.1"/>
    </source>
</evidence>
<dbReference type="EMBL" id="JACHJI010000027">
    <property type="protein sequence ID" value="MBB4903376.1"/>
    <property type="molecule type" value="Genomic_DNA"/>
</dbReference>
<name>A0A7W7VAX2_9ACTN</name>
<dbReference type="Proteomes" id="UP000579523">
    <property type="component" value="Unassembled WGS sequence"/>
</dbReference>
<reference evidence="1 2" key="1">
    <citation type="submission" date="2020-08" db="EMBL/GenBank/DDBJ databases">
        <title>Genomic Encyclopedia of Type Strains, Phase III (KMG-III): the genomes of soil and plant-associated and newly described type strains.</title>
        <authorList>
            <person name="Whitman W."/>
        </authorList>
    </citation>
    <scope>NUCLEOTIDE SEQUENCE [LARGE SCALE GENOMIC DNA]</scope>
    <source>
        <strain evidence="1 2">CECT 3273</strain>
    </source>
</reference>
<accession>A0A7W7VAX2</accession>
<comment type="caution">
    <text evidence="1">The sequence shown here is derived from an EMBL/GenBank/DDBJ whole genome shotgun (WGS) entry which is preliminary data.</text>
</comment>
<evidence type="ECO:0000313" key="2">
    <source>
        <dbReference type="Proteomes" id="UP000579523"/>
    </source>
</evidence>
<organism evidence="1 2">
    <name type="scientific">Streptomyces griseomycini</name>
    <dbReference type="NCBI Taxonomy" id="66895"/>
    <lineage>
        <taxon>Bacteria</taxon>
        <taxon>Bacillati</taxon>
        <taxon>Actinomycetota</taxon>
        <taxon>Actinomycetes</taxon>
        <taxon>Kitasatosporales</taxon>
        <taxon>Streptomycetaceae</taxon>
        <taxon>Streptomyces</taxon>
    </lineage>
</organism>
<proteinExistence type="predicted"/>